<accession>A0AAJ0LZ11</accession>
<gene>
    <name evidence="3" type="ORF">B0T15DRAFT_258383</name>
</gene>
<dbReference type="PANTHER" id="PTHR10622">
    <property type="entry name" value="HET DOMAIN-CONTAINING PROTEIN"/>
    <property type="match status" value="1"/>
</dbReference>
<dbReference type="PANTHER" id="PTHR10622:SF12">
    <property type="entry name" value="HET DOMAIN-CONTAINING PROTEIN"/>
    <property type="match status" value="1"/>
</dbReference>
<keyword evidence="4" id="KW-1185">Reference proteome</keyword>
<comment type="caution">
    <text evidence="3">The sequence shown here is derived from an EMBL/GenBank/DDBJ whole genome shotgun (WGS) entry which is preliminary data.</text>
</comment>
<dbReference type="InterPro" id="IPR010730">
    <property type="entry name" value="HET"/>
</dbReference>
<feature type="domain" description="Heterokaryon incompatibility" evidence="2">
    <location>
        <begin position="24"/>
        <end position="113"/>
    </location>
</feature>
<dbReference type="Pfam" id="PF06985">
    <property type="entry name" value="HET"/>
    <property type="match status" value="1"/>
</dbReference>
<name>A0AAJ0LZ11_9PEZI</name>
<dbReference type="AlphaFoldDB" id="A0AAJ0LZ11"/>
<evidence type="ECO:0000313" key="4">
    <source>
        <dbReference type="Proteomes" id="UP001273166"/>
    </source>
</evidence>
<evidence type="ECO:0000256" key="1">
    <source>
        <dbReference type="SAM" id="MobiDB-lite"/>
    </source>
</evidence>
<protein>
    <submittedName>
        <fullName evidence="3">Heterokaryon incompatibility protein-domain-containing protein</fullName>
    </submittedName>
</protein>
<dbReference type="RefSeq" id="XP_062718665.1">
    <property type="nucleotide sequence ID" value="XM_062863286.1"/>
</dbReference>
<reference evidence="3" key="1">
    <citation type="journal article" date="2023" name="Mol. Phylogenet. Evol.">
        <title>Genome-scale phylogeny and comparative genomics of the fungal order Sordariales.</title>
        <authorList>
            <person name="Hensen N."/>
            <person name="Bonometti L."/>
            <person name="Westerberg I."/>
            <person name="Brannstrom I.O."/>
            <person name="Guillou S."/>
            <person name="Cros-Aarteil S."/>
            <person name="Calhoun S."/>
            <person name="Haridas S."/>
            <person name="Kuo A."/>
            <person name="Mondo S."/>
            <person name="Pangilinan J."/>
            <person name="Riley R."/>
            <person name="LaButti K."/>
            <person name="Andreopoulos B."/>
            <person name="Lipzen A."/>
            <person name="Chen C."/>
            <person name="Yan M."/>
            <person name="Daum C."/>
            <person name="Ng V."/>
            <person name="Clum A."/>
            <person name="Steindorff A."/>
            <person name="Ohm R.A."/>
            <person name="Martin F."/>
            <person name="Silar P."/>
            <person name="Natvig D.O."/>
            <person name="Lalanne C."/>
            <person name="Gautier V."/>
            <person name="Ament-Velasquez S.L."/>
            <person name="Kruys A."/>
            <person name="Hutchinson M.I."/>
            <person name="Powell A.J."/>
            <person name="Barry K."/>
            <person name="Miller A.N."/>
            <person name="Grigoriev I.V."/>
            <person name="Debuchy R."/>
            <person name="Gladieux P."/>
            <person name="Hiltunen Thoren M."/>
            <person name="Johannesson H."/>
        </authorList>
    </citation>
    <scope>NUCLEOTIDE SEQUENCE</scope>
    <source>
        <strain evidence="3">CBS 333.67</strain>
    </source>
</reference>
<feature type="region of interest" description="Disordered" evidence="1">
    <location>
        <begin position="607"/>
        <end position="636"/>
    </location>
</feature>
<proteinExistence type="predicted"/>
<dbReference type="GeneID" id="87882115"/>
<evidence type="ECO:0000259" key="2">
    <source>
        <dbReference type="Pfam" id="PF06985"/>
    </source>
</evidence>
<sequence length="648" mass="72985">MWLLNCSTHLLELNDVDGLDSRQYWILSHTWGPEEVSFQDMQNLQLAAKKRGFQKIKSMCDLASRNGQKYVWIDTCCIDKTSSAELSESINSMFHWYQSADRCIAYLEDLEPDPGHETGDGEQIDDEIAEAFHGCRWFTRGWTLQELLAPGVVDFYDRAWNFRGTRNKLSGPISRVTGIDMAVLIEPRSLHALSIAKRMSWAANRKTTRLEDKAYCLLGIFNVHMPLIYGEREQAFIRLQQTIAQKYNDMSLFAWVFSTSSNSSGILARDPLHFAGCSSVEPVRDPLLPSPSWIISNAGIEMTTALDTSHKAKYRQYRRAGGRLSNYESLYERPFKQSRPGVTLYPRLFLHCRVSQDPLDDDPRDPQVLVICLRKTDSGFFRHAPGELYSVKLSSMRFTEPQAIRIQMSPWQSPPLPLDARLNPSRKHESNTLRVSWGVHASVVPEVKFGYTYHPAHLWDRGDAYFPDARSDLLEDITLAAVEITMSSPRDPQATHTCWLFCGVVGRVRIPWVELACEGPGGLVHVLGKRACKRSELANPYSLMSVVAELRGKFMGASLDPASLRHRCVISCPPIQLELSASKFSWSTDPRGRRALTTTIFVKLDASALPGPSGPPTETSSIENGSEPETRIGKHDNPLLSFARGLFS</sequence>
<organism evidence="3 4">
    <name type="scientific">Chaetomium strumarium</name>
    <dbReference type="NCBI Taxonomy" id="1170767"/>
    <lineage>
        <taxon>Eukaryota</taxon>
        <taxon>Fungi</taxon>
        <taxon>Dikarya</taxon>
        <taxon>Ascomycota</taxon>
        <taxon>Pezizomycotina</taxon>
        <taxon>Sordariomycetes</taxon>
        <taxon>Sordariomycetidae</taxon>
        <taxon>Sordariales</taxon>
        <taxon>Chaetomiaceae</taxon>
        <taxon>Chaetomium</taxon>
    </lineage>
</organism>
<dbReference type="Proteomes" id="UP001273166">
    <property type="component" value="Unassembled WGS sequence"/>
</dbReference>
<evidence type="ECO:0000313" key="3">
    <source>
        <dbReference type="EMBL" id="KAK3302885.1"/>
    </source>
</evidence>
<dbReference type="EMBL" id="JAUDZG010000006">
    <property type="protein sequence ID" value="KAK3302885.1"/>
    <property type="molecule type" value="Genomic_DNA"/>
</dbReference>
<reference evidence="3" key="2">
    <citation type="submission" date="2023-06" db="EMBL/GenBank/DDBJ databases">
        <authorList>
            <consortium name="Lawrence Berkeley National Laboratory"/>
            <person name="Mondo S.J."/>
            <person name="Hensen N."/>
            <person name="Bonometti L."/>
            <person name="Westerberg I."/>
            <person name="Brannstrom I.O."/>
            <person name="Guillou S."/>
            <person name="Cros-Aarteil S."/>
            <person name="Calhoun S."/>
            <person name="Haridas S."/>
            <person name="Kuo A."/>
            <person name="Pangilinan J."/>
            <person name="Riley R."/>
            <person name="Labutti K."/>
            <person name="Andreopoulos B."/>
            <person name="Lipzen A."/>
            <person name="Chen C."/>
            <person name="Yanf M."/>
            <person name="Daum C."/>
            <person name="Ng V."/>
            <person name="Clum A."/>
            <person name="Steindorff A."/>
            <person name="Ohm R."/>
            <person name="Martin F."/>
            <person name="Silar P."/>
            <person name="Natvig D."/>
            <person name="Lalanne C."/>
            <person name="Gautier V."/>
            <person name="Ament-Velasquez S.L."/>
            <person name="Kruys A."/>
            <person name="Hutchinson M.I."/>
            <person name="Powell A.J."/>
            <person name="Barry K."/>
            <person name="Miller A.N."/>
            <person name="Grigoriev I.V."/>
            <person name="Debuchy R."/>
            <person name="Gladieux P."/>
            <person name="Thoren M.H."/>
            <person name="Johannesson H."/>
        </authorList>
    </citation>
    <scope>NUCLEOTIDE SEQUENCE</scope>
    <source>
        <strain evidence="3">CBS 333.67</strain>
    </source>
</reference>